<keyword evidence="1" id="KW-0175">Coiled coil</keyword>
<evidence type="ECO:0000313" key="4">
    <source>
        <dbReference type="Proteomes" id="UP000001542"/>
    </source>
</evidence>
<dbReference type="KEGG" id="tva:4756747"/>
<organism evidence="3 4">
    <name type="scientific">Trichomonas vaginalis (strain ATCC PRA-98 / G3)</name>
    <dbReference type="NCBI Taxonomy" id="412133"/>
    <lineage>
        <taxon>Eukaryota</taxon>
        <taxon>Metamonada</taxon>
        <taxon>Parabasalia</taxon>
        <taxon>Trichomonadida</taxon>
        <taxon>Trichomonadidae</taxon>
        <taxon>Trichomonas</taxon>
    </lineage>
</organism>
<keyword evidence="4" id="KW-1185">Reference proteome</keyword>
<accession>A2F809</accession>
<feature type="domain" description="AMP-dependent synthetase/ligase" evidence="2">
    <location>
        <begin position="53"/>
        <end position="424"/>
    </location>
</feature>
<evidence type="ECO:0000256" key="1">
    <source>
        <dbReference type="SAM" id="Coils"/>
    </source>
</evidence>
<dbReference type="InterPro" id="IPR000873">
    <property type="entry name" value="AMP-dep_synth/lig_dom"/>
</dbReference>
<name>A2F809_TRIV3</name>
<reference evidence="3" key="1">
    <citation type="submission" date="2006-10" db="EMBL/GenBank/DDBJ databases">
        <authorList>
            <person name="Amadeo P."/>
            <person name="Zhao Q."/>
            <person name="Wortman J."/>
            <person name="Fraser-Liggett C."/>
            <person name="Carlton J."/>
        </authorList>
    </citation>
    <scope>NUCLEOTIDE SEQUENCE</scope>
    <source>
        <strain evidence="3">G3</strain>
    </source>
</reference>
<proteinExistence type="predicted"/>
<dbReference type="EMBL" id="DS113656">
    <property type="protein sequence ID" value="EAX98941.1"/>
    <property type="molecule type" value="Genomic_DNA"/>
</dbReference>
<dbReference type="GO" id="GO:0005783">
    <property type="term" value="C:endoplasmic reticulum"/>
    <property type="evidence" value="ECO:0000318"/>
    <property type="project" value="GO_Central"/>
</dbReference>
<dbReference type="Proteomes" id="UP000001542">
    <property type="component" value="Unassembled WGS sequence"/>
</dbReference>
<dbReference type="eggNOG" id="KOG1256">
    <property type="taxonomic scope" value="Eukaryota"/>
</dbReference>
<dbReference type="SMR" id="A2F809"/>
<dbReference type="PANTHER" id="PTHR43272">
    <property type="entry name" value="LONG-CHAIN-FATTY-ACID--COA LIGASE"/>
    <property type="match status" value="1"/>
</dbReference>
<dbReference type="GO" id="GO:0016020">
    <property type="term" value="C:membrane"/>
    <property type="evidence" value="ECO:0000318"/>
    <property type="project" value="GO_Central"/>
</dbReference>
<sequence>MEKDLIESLPQWVEEYDSKPAEIETMQDFFMYTYKKYRTQNQLGIIVDEKIVYKTREEIHQLALRVGSFLLSKGIVPGDRVGVYTENRLESGIFLEACHLFGFVAVFAFDSGIATYPRYTLVDAGVSCIYVSPTKWERVDVLFPPKSDFCPELKFIIVNEIGDRMPYEYYLFDDVIKYDQIAPLPKVQSSDPCTIVYSSGTVGAPKGVVLSNYAMITGIFYIKVSVPVKFGDVHLSFLPMAHILERIGFLIFNYRGAQIVYARQGIATAKDDMKICKITGGPIIPAFLVKVHSAIMEKTEKVKPLMNFCLKLSSFTRYFGFRSRISDSLLFNKIKNDVFGGRLDWFAVAGDVFDAKVHDDLSNIFGAEFVAIYGTSEAAGPLFVCPSNEYTPGTVGRPMPHLQCKFGTKQELLIKTPALFTSYWRNPEITKDAFEDDWYKTGDRAEIEPGTHHLIIPGRAYDNYEYQPGMDLAIPFLRFTYRKYSFIDDIFISPQNDIHALVAIVVVPRNIGEYYFSQVFKDQTFDDEKFKELLKNKDFINYIHYNANKYGKEYDRLKDGSELAAVRLTDEPFTVENEGVTITGKMRVNALKKKFAKEIEEMREEVINKQKQQQQ</sequence>
<dbReference type="Pfam" id="PF00501">
    <property type="entry name" value="AMP-binding"/>
    <property type="match status" value="1"/>
</dbReference>
<dbReference type="AlphaFoldDB" id="A2F809"/>
<dbReference type="OrthoDB" id="3633556at2759"/>
<dbReference type="Gene3D" id="3.40.50.12780">
    <property type="entry name" value="N-terminal domain of ligase-like"/>
    <property type="match status" value="1"/>
</dbReference>
<reference evidence="3" key="2">
    <citation type="journal article" date="2007" name="Science">
        <title>Draft genome sequence of the sexually transmitted pathogen Trichomonas vaginalis.</title>
        <authorList>
            <person name="Carlton J.M."/>
            <person name="Hirt R.P."/>
            <person name="Silva J.C."/>
            <person name="Delcher A.L."/>
            <person name="Schatz M."/>
            <person name="Zhao Q."/>
            <person name="Wortman J.R."/>
            <person name="Bidwell S.L."/>
            <person name="Alsmark U.C.M."/>
            <person name="Besteiro S."/>
            <person name="Sicheritz-Ponten T."/>
            <person name="Noel C.J."/>
            <person name="Dacks J.B."/>
            <person name="Foster P.G."/>
            <person name="Simillion C."/>
            <person name="Van de Peer Y."/>
            <person name="Miranda-Saavedra D."/>
            <person name="Barton G.J."/>
            <person name="Westrop G.D."/>
            <person name="Mueller S."/>
            <person name="Dessi D."/>
            <person name="Fiori P.L."/>
            <person name="Ren Q."/>
            <person name="Paulsen I."/>
            <person name="Zhang H."/>
            <person name="Bastida-Corcuera F.D."/>
            <person name="Simoes-Barbosa A."/>
            <person name="Brown M.T."/>
            <person name="Hayes R.D."/>
            <person name="Mukherjee M."/>
            <person name="Okumura C.Y."/>
            <person name="Schneider R."/>
            <person name="Smith A.J."/>
            <person name="Vanacova S."/>
            <person name="Villalvazo M."/>
            <person name="Haas B.J."/>
            <person name="Pertea M."/>
            <person name="Feldblyum T.V."/>
            <person name="Utterback T.R."/>
            <person name="Shu C.L."/>
            <person name="Osoegawa K."/>
            <person name="de Jong P.J."/>
            <person name="Hrdy I."/>
            <person name="Horvathova L."/>
            <person name="Zubacova Z."/>
            <person name="Dolezal P."/>
            <person name="Malik S.B."/>
            <person name="Logsdon J.M. Jr."/>
            <person name="Henze K."/>
            <person name="Gupta A."/>
            <person name="Wang C.C."/>
            <person name="Dunne R.L."/>
            <person name="Upcroft J.A."/>
            <person name="Upcroft P."/>
            <person name="White O."/>
            <person name="Salzberg S.L."/>
            <person name="Tang P."/>
            <person name="Chiu C.-H."/>
            <person name="Lee Y.-S."/>
            <person name="Embley T.M."/>
            <person name="Coombs G.H."/>
            <person name="Mottram J.C."/>
            <person name="Tachezy J."/>
            <person name="Fraser-Liggett C.M."/>
            <person name="Johnson P.J."/>
        </authorList>
    </citation>
    <scope>NUCLEOTIDE SEQUENCE [LARGE SCALE GENOMIC DNA]</scope>
    <source>
        <strain evidence="3">G3</strain>
    </source>
</reference>
<dbReference type="InterPro" id="IPR042099">
    <property type="entry name" value="ANL_N_sf"/>
</dbReference>
<dbReference type="STRING" id="5722.A2F809"/>
<feature type="coiled-coil region" evidence="1">
    <location>
        <begin position="585"/>
        <end position="612"/>
    </location>
</feature>
<dbReference type="GO" id="GO:0004467">
    <property type="term" value="F:long-chain fatty acid-CoA ligase activity"/>
    <property type="evidence" value="ECO:0000318"/>
    <property type="project" value="GO_Central"/>
</dbReference>
<evidence type="ECO:0000313" key="3">
    <source>
        <dbReference type="EMBL" id="EAX98941.1"/>
    </source>
</evidence>
<dbReference type="InParanoid" id="A2F809"/>
<evidence type="ECO:0000259" key="2">
    <source>
        <dbReference type="Pfam" id="PF00501"/>
    </source>
</evidence>
<dbReference type="PANTHER" id="PTHR43272:SF3">
    <property type="entry name" value="LONG CHAIN ACYL-COA SYNTHETASE 4"/>
    <property type="match status" value="1"/>
</dbReference>
<dbReference type="VEuPathDB" id="TrichDB:TVAG_321010"/>
<dbReference type="RefSeq" id="XP_001311871.1">
    <property type="nucleotide sequence ID" value="XM_001311870.1"/>
</dbReference>
<dbReference type="VEuPathDB" id="TrichDB:TVAGG3_0384000"/>
<dbReference type="SUPFAM" id="SSF56801">
    <property type="entry name" value="Acetyl-CoA synthetase-like"/>
    <property type="match status" value="1"/>
</dbReference>
<gene>
    <name evidence="3" type="ORF">TVAG_321010</name>
</gene>
<protein>
    <submittedName>
        <fullName evidence="3">AMP-binding enzyme family protein</fullName>
    </submittedName>
</protein>